<dbReference type="InterPro" id="IPR011146">
    <property type="entry name" value="HIT-like"/>
</dbReference>
<dbReference type="InterPro" id="IPR036265">
    <property type="entry name" value="HIT-like_sf"/>
</dbReference>
<organism evidence="2 3">
    <name type="scientific">Candidatus Woesebacteria bacterium GW2011_GWA1_38_8</name>
    <dbReference type="NCBI Taxonomy" id="1618547"/>
    <lineage>
        <taxon>Bacteria</taxon>
        <taxon>Candidatus Woeseibacteriota</taxon>
    </lineage>
</organism>
<reference evidence="2 3" key="1">
    <citation type="journal article" date="2015" name="Nature">
        <title>rRNA introns, odd ribosomes, and small enigmatic genomes across a large radiation of phyla.</title>
        <authorList>
            <person name="Brown C.T."/>
            <person name="Hug L.A."/>
            <person name="Thomas B.C."/>
            <person name="Sharon I."/>
            <person name="Castelle C.J."/>
            <person name="Singh A."/>
            <person name="Wilkins M.J."/>
            <person name="Williams K.H."/>
            <person name="Banfield J.F."/>
        </authorList>
    </citation>
    <scope>NUCLEOTIDE SEQUENCE [LARGE SCALE GENOMIC DNA]</scope>
</reference>
<dbReference type="Pfam" id="PF01230">
    <property type="entry name" value="HIT"/>
    <property type="match status" value="1"/>
</dbReference>
<name>A0A0G0KZH8_9BACT</name>
<dbReference type="Gene3D" id="3.30.428.10">
    <property type="entry name" value="HIT-like"/>
    <property type="match status" value="1"/>
</dbReference>
<feature type="domain" description="HIT" evidence="1">
    <location>
        <begin position="13"/>
        <end position="76"/>
    </location>
</feature>
<dbReference type="SUPFAM" id="SSF54197">
    <property type="entry name" value="HIT-like"/>
    <property type="match status" value="1"/>
</dbReference>
<accession>A0A0G0KZH8</accession>
<dbReference type="PRINTS" id="PR00332">
    <property type="entry name" value="HISTRIAD"/>
</dbReference>
<dbReference type="PANTHER" id="PTHR46648">
    <property type="entry name" value="HIT FAMILY PROTEIN 1"/>
    <property type="match status" value="1"/>
</dbReference>
<protein>
    <submittedName>
        <fullName evidence="2">Histidine triad (HIT) family hydrolase</fullName>
    </submittedName>
</protein>
<comment type="caution">
    <text evidence="2">The sequence shown here is derived from an EMBL/GenBank/DDBJ whole genome shotgun (WGS) entry which is preliminary data.</text>
</comment>
<dbReference type="GO" id="GO:0016787">
    <property type="term" value="F:hydrolase activity"/>
    <property type="evidence" value="ECO:0007669"/>
    <property type="project" value="UniProtKB-KW"/>
</dbReference>
<proteinExistence type="predicted"/>
<dbReference type="InterPro" id="IPR001310">
    <property type="entry name" value="Histidine_triad_HIT"/>
</dbReference>
<dbReference type="AlphaFoldDB" id="A0A0G0KZH8"/>
<evidence type="ECO:0000313" key="2">
    <source>
        <dbReference type="EMBL" id="KKQ84122.1"/>
    </source>
</evidence>
<evidence type="ECO:0000313" key="3">
    <source>
        <dbReference type="Proteomes" id="UP000034710"/>
    </source>
</evidence>
<dbReference type="Proteomes" id="UP000034710">
    <property type="component" value="Unassembled WGS sequence"/>
</dbReference>
<sequence length="145" mass="16688">MDKNCVFCKIVARELPCHKIWEDDDHLAFLSIFPNTDGFTVVTSKKHLPSYAFDNNDKDLTNLLLATKKVAKLLDWIAILTMLADAGCFLKDLVLTICTRNYFRCMELQICMNGNRSNLTFRKYFSGNIRVIYPLITGKKLMIKV</sequence>
<dbReference type="PATRIC" id="fig|1618547.3.peg.365"/>
<dbReference type="PANTHER" id="PTHR46648:SF1">
    <property type="entry name" value="ADENOSINE 5'-MONOPHOSPHORAMIDASE HNT1"/>
    <property type="match status" value="1"/>
</dbReference>
<evidence type="ECO:0000259" key="1">
    <source>
        <dbReference type="Pfam" id="PF01230"/>
    </source>
</evidence>
<keyword evidence="2" id="KW-0378">Hydrolase</keyword>
<gene>
    <name evidence="2" type="ORF">UT06_C0010G0028</name>
</gene>
<dbReference type="EMBL" id="LBVJ01000010">
    <property type="protein sequence ID" value="KKQ84122.1"/>
    <property type="molecule type" value="Genomic_DNA"/>
</dbReference>
<dbReference type="GO" id="GO:0009117">
    <property type="term" value="P:nucleotide metabolic process"/>
    <property type="evidence" value="ECO:0007669"/>
    <property type="project" value="TreeGrafter"/>
</dbReference>